<evidence type="ECO:0000259" key="1">
    <source>
        <dbReference type="Pfam" id="PF00144"/>
    </source>
</evidence>
<dbReference type="Gene3D" id="3.40.710.10">
    <property type="entry name" value="DD-peptidase/beta-lactamase superfamily"/>
    <property type="match status" value="1"/>
</dbReference>
<dbReference type="PANTHER" id="PTHR43283:SF3">
    <property type="entry name" value="BETA-LACTAMASE FAMILY PROTEIN (AFU_ORTHOLOGUE AFUA_5G07500)"/>
    <property type="match status" value="1"/>
</dbReference>
<dbReference type="PANTHER" id="PTHR43283">
    <property type="entry name" value="BETA-LACTAMASE-RELATED"/>
    <property type="match status" value="1"/>
</dbReference>
<protein>
    <submittedName>
        <fullName evidence="2">Serine hydrolase</fullName>
    </submittedName>
</protein>
<accession>A0ABM7G4K9</accession>
<organism evidence="2 3">
    <name type="scientific">Sphingomonas bisphenolicum</name>
    <dbReference type="NCBI Taxonomy" id="296544"/>
    <lineage>
        <taxon>Bacteria</taxon>
        <taxon>Pseudomonadati</taxon>
        <taxon>Pseudomonadota</taxon>
        <taxon>Alphaproteobacteria</taxon>
        <taxon>Sphingomonadales</taxon>
        <taxon>Sphingomonadaceae</taxon>
        <taxon>Sphingomonas</taxon>
    </lineage>
</organism>
<dbReference type="Proteomes" id="UP001059971">
    <property type="component" value="Chromosome 1"/>
</dbReference>
<dbReference type="InterPro" id="IPR001466">
    <property type="entry name" value="Beta-lactam-related"/>
</dbReference>
<dbReference type="InterPro" id="IPR012338">
    <property type="entry name" value="Beta-lactam/transpept-like"/>
</dbReference>
<dbReference type="Pfam" id="PF00144">
    <property type="entry name" value="Beta-lactamase"/>
    <property type="match status" value="1"/>
</dbReference>
<dbReference type="SUPFAM" id="SSF56601">
    <property type="entry name" value="beta-lactamase/transpeptidase-like"/>
    <property type="match status" value="1"/>
</dbReference>
<dbReference type="InterPro" id="IPR050789">
    <property type="entry name" value="Diverse_Enzym_Activities"/>
</dbReference>
<feature type="domain" description="Beta-lactamase-related" evidence="1">
    <location>
        <begin position="62"/>
        <end position="415"/>
    </location>
</feature>
<proteinExistence type="predicted"/>
<name>A0ABM7G4K9_9SPHN</name>
<keyword evidence="2" id="KW-0378">Hydrolase</keyword>
<keyword evidence="3" id="KW-1185">Reference proteome</keyword>
<reference evidence="2" key="1">
    <citation type="submission" date="2018-07" db="EMBL/GenBank/DDBJ databases">
        <title>Complete genome sequence of Sphingomonas bisphenolicum strain AO1, a bisphenol A degradative bacterium isolated from Japanese farm field.</title>
        <authorList>
            <person name="Murakami M."/>
            <person name="Koh M."/>
            <person name="Koba S."/>
            <person name="Matsumura Y."/>
        </authorList>
    </citation>
    <scope>NUCLEOTIDE SEQUENCE</scope>
    <source>
        <strain evidence="2">AO1</strain>
    </source>
</reference>
<dbReference type="GO" id="GO:0016787">
    <property type="term" value="F:hydrolase activity"/>
    <property type="evidence" value="ECO:0007669"/>
    <property type="project" value="UniProtKB-KW"/>
</dbReference>
<gene>
    <name evidence="2" type="ORF">SBA_ch1_29760</name>
</gene>
<sequence length="424" mass="45956">MISGAASGMADGIGAERVGANGIGANGIGVDGIDRAACQAAGMDPDRLEALVGFLDRTYLVTGKLPHMQLLLSRDERPLLSVTRGAARATGEPLRDDALFRIASMTKPVTSVAFMMLVEAGRVALDTPVADVIPEFADLRVGQANRARPKRAMLMIDLLRHTSGLTYGLQRQTPIDARYRKLGLDEFQQKRTSDQFIIDLATLPLEFSPGDRWNYSVSTDVLGVVVERLSGMDLEAFFRTRIFDPLAMVDTTFVLPDDKADRMTDAWRLDEAGGLAIADIGARSGWRRTGRFLSGGGGLVSCVADYHRFARMLLRGGELDGVRLLAAETVERMRSNQLPGGGDLSSLSSAMFSEADYQGVGFGLGFAMGMESHEYYWGGVFSTYFWIDPVARLIGIFMTQHLPSSTYPVRAELRAGVAGAVIGQ</sequence>
<dbReference type="EMBL" id="AP018817">
    <property type="protein sequence ID" value="BBF70776.1"/>
    <property type="molecule type" value="Genomic_DNA"/>
</dbReference>
<evidence type="ECO:0000313" key="2">
    <source>
        <dbReference type="EMBL" id="BBF70776.1"/>
    </source>
</evidence>
<evidence type="ECO:0000313" key="3">
    <source>
        <dbReference type="Proteomes" id="UP001059971"/>
    </source>
</evidence>